<reference evidence="4 5" key="1">
    <citation type="submission" date="2020-08" db="EMBL/GenBank/DDBJ databases">
        <title>Genomic Encyclopedia of Type Strains, Phase III (KMG-III): the genomes of soil and plant-associated and newly described type strains.</title>
        <authorList>
            <person name="Whitman W."/>
        </authorList>
    </citation>
    <scope>NUCLEOTIDE SEQUENCE [LARGE SCALE GENOMIC DNA]</scope>
    <source>
        <strain evidence="4 5">CECT 8572</strain>
    </source>
</reference>
<comment type="caution">
    <text evidence="4">The sequence shown here is derived from an EMBL/GenBank/DDBJ whole genome shotgun (WGS) entry which is preliminary data.</text>
</comment>
<dbReference type="PROSITE" id="PS51257">
    <property type="entry name" value="PROKAR_LIPOPROTEIN"/>
    <property type="match status" value="1"/>
</dbReference>
<keyword evidence="2" id="KW-0472">Membrane</keyword>
<sequence length="158" mass="16634">MVKHTGGDGIGRGLRCGVALLGLAALTACSPTERFHGYVPGEAVLSSLSLGEDRASVVEKIGQPTTTGALGENTFYYVRSVFRHYGFLAPEEVSRDVVAISFTPAGGVSNIETFDLSDGRIVPLTRRVTEDTVADGTFLRQLAGAAGNFDPSALINDE</sequence>
<evidence type="ECO:0000256" key="2">
    <source>
        <dbReference type="ARBA" id="ARBA00023136"/>
    </source>
</evidence>
<evidence type="ECO:0000313" key="5">
    <source>
        <dbReference type="Proteomes" id="UP000576152"/>
    </source>
</evidence>
<organism evidence="4 5">
    <name type="scientific">Limimaricola variabilis</name>
    <dbReference type="NCBI Taxonomy" id="1492771"/>
    <lineage>
        <taxon>Bacteria</taxon>
        <taxon>Pseudomonadati</taxon>
        <taxon>Pseudomonadota</taxon>
        <taxon>Alphaproteobacteria</taxon>
        <taxon>Rhodobacterales</taxon>
        <taxon>Paracoccaceae</taxon>
        <taxon>Limimaricola</taxon>
    </lineage>
</organism>
<dbReference type="EMBL" id="JACIBX010000001">
    <property type="protein sequence ID" value="MBB3710599.1"/>
    <property type="molecule type" value="Genomic_DNA"/>
</dbReference>
<evidence type="ECO:0000256" key="1">
    <source>
        <dbReference type="ARBA" id="ARBA00022729"/>
    </source>
</evidence>
<keyword evidence="1" id="KW-0732">Signal</keyword>
<name>A0ABR6HJ73_9RHOB</name>
<dbReference type="Pfam" id="PF04355">
    <property type="entry name" value="BamE"/>
    <property type="match status" value="1"/>
</dbReference>
<protein>
    <submittedName>
        <fullName evidence="4">Outer membrane protein assembly factor BamE (Lipoprotein component of BamABCDE complex)</fullName>
    </submittedName>
</protein>
<feature type="domain" description="Outer membrane protein assembly factor BamE" evidence="3">
    <location>
        <begin position="37"/>
        <end position="111"/>
    </location>
</feature>
<evidence type="ECO:0000313" key="4">
    <source>
        <dbReference type="EMBL" id="MBB3710599.1"/>
    </source>
</evidence>
<evidence type="ECO:0000259" key="3">
    <source>
        <dbReference type="Pfam" id="PF04355"/>
    </source>
</evidence>
<gene>
    <name evidence="4" type="ORF">FHS00_000152</name>
</gene>
<dbReference type="InterPro" id="IPR037873">
    <property type="entry name" value="BamE-like"/>
</dbReference>
<proteinExistence type="predicted"/>
<dbReference type="Proteomes" id="UP000576152">
    <property type="component" value="Unassembled WGS sequence"/>
</dbReference>
<accession>A0ABR6HJ73</accession>
<dbReference type="InterPro" id="IPR007450">
    <property type="entry name" value="BamE_dom"/>
</dbReference>
<dbReference type="RefSeq" id="WP_183468926.1">
    <property type="nucleotide sequence ID" value="NZ_JACIBX010000001.1"/>
</dbReference>
<dbReference type="Gene3D" id="3.30.1450.10">
    <property type="match status" value="1"/>
</dbReference>
<keyword evidence="5" id="KW-1185">Reference proteome</keyword>